<name>A0A1Q6DVT3_METT1</name>
<dbReference type="EMBL" id="MSDW01000001">
    <property type="protein sequence ID" value="OKY78481.1"/>
    <property type="molecule type" value="Genomic_DNA"/>
</dbReference>
<sequence length="89" mass="10512">MRDESFKFFQNRECQFFPCHDVPEDEMNCKYCYCPLYPLEDCGGDYEILENGVKDCSDCKKVHRPGAHEYVTKKLKEAHESGEIGFFRE</sequence>
<comment type="caution">
    <text evidence="2">The sequence shown here is derived from an EMBL/GenBank/DDBJ whole genome shotgun (WGS) entry which is preliminary data.</text>
</comment>
<gene>
    <name evidence="2" type="ORF">BTN85_0972</name>
</gene>
<dbReference type="Proteomes" id="UP000185744">
    <property type="component" value="Unassembled WGS sequence"/>
</dbReference>
<feature type="domain" description="Cysteine-rich small" evidence="1">
    <location>
        <begin position="7"/>
        <end position="80"/>
    </location>
</feature>
<evidence type="ECO:0000313" key="2">
    <source>
        <dbReference type="EMBL" id="OKY78481.1"/>
    </source>
</evidence>
<protein>
    <submittedName>
        <fullName evidence="2">Zn-finger-like domain containing protein</fullName>
    </submittedName>
</protein>
<dbReference type="AlphaFoldDB" id="A0A1Q6DVT3"/>
<keyword evidence="3" id="KW-1185">Reference proteome</keyword>
<organism evidence="2 3">
    <name type="scientific">Methanohalarchaeum thermophilum</name>
    <dbReference type="NCBI Taxonomy" id="1903181"/>
    <lineage>
        <taxon>Archaea</taxon>
        <taxon>Methanobacteriati</taxon>
        <taxon>Methanobacteriota</taxon>
        <taxon>Methanonatronarchaeia</taxon>
        <taxon>Methanonatronarchaeales</taxon>
        <taxon>Methanonatronarchaeaceae</taxon>
        <taxon>Candidatus Methanohalarchaeum</taxon>
    </lineage>
</organism>
<dbReference type="STRING" id="1903181.BTN85_0972"/>
<reference evidence="2" key="1">
    <citation type="submission" date="2016-12" db="EMBL/GenBank/DDBJ databases">
        <title>Discovery of methanogenic haloarchaea.</title>
        <authorList>
            <person name="Sorokin D.Y."/>
            <person name="Makarova K.S."/>
            <person name="Abbas B."/>
            <person name="Ferrer M."/>
            <person name="Golyshin P.N."/>
        </authorList>
    </citation>
    <scope>NUCLEOTIDE SEQUENCE [LARGE SCALE GENOMIC DNA]</scope>
    <source>
        <strain evidence="2">HMET1</strain>
    </source>
</reference>
<proteinExistence type="predicted"/>
<dbReference type="InterPro" id="IPR007212">
    <property type="entry name" value="Zf-like"/>
</dbReference>
<accession>A0A1Q6DVT3</accession>
<evidence type="ECO:0000313" key="3">
    <source>
        <dbReference type="Proteomes" id="UP000185744"/>
    </source>
</evidence>
<evidence type="ECO:0000259" key="1">
    <source>
        <dbReference type="Pfam" id="PF04071"/>
    </source>
</evidence>
<dbReference type="InParanoid" id="A0A1Q6DVT3"/>
<dbReference type="Pfam" id="PF04071">
    <property type="entry name" value="zf-like"/>
    <property type="match status" value="1"/>
</dbReference>